<dbReference type="Pfam" id="PF13208">
    <property type="entry name" value="TerB_N"/>
    <property type="match status" value="1"/>
</dbReference>
<name>A0A6C2D4V7_9RHOO</name>
<dbReference type="CDD" id="cd07176">
    <property type="entry name" value="terB"/>
    <property type="match status" value="1"/>
</dbReference>
<feature type="region of interest" description="Disordered" evidence="1">
    <location>
        <begin position="58"/>
        <end position="79"/>
    </location>
</feature>
<accession>A0A6C2D4V7</accession>
<dbReference type="Pfam" id="PF15615">
    <property type="entry name" value="TerB_C"/>
    <property type="match status" value="1"/>
</dbReference>
<sequence length="799" mass="85625">MAKKNAGSSMVLVGAMVVVGIVASVPKEVWGTLFVAGAVAIVIRVVVKMMGSGSRAKPVQRVVSTPRSAGAPVPQDGGSAAPTLKVERAAVPKDEFASFVLSVEPQTAEHRIPIPEGPVGSQWKWVPVGETVSVAGFEISGGLLYVGSGLRARYGEVDPALIDPKLSVATAPVVTSLRLMDYWSSYSNITPDARRAYLQWLAGGRRDPSADIGYVFLFFYGLERRALVDVNTDPAAKVDIPAIKVEVQRLLGIYGGSNSFRQYATHFLAYLDAEQVAEKVYLDAPPAIPDRCYELPLGLKIGLGQLAADQQPVPANWALAWALADPNISRRTAVTRCGAEFARMFQQKYAAEYGEGLRLRNNKTKLQCSYQPASAGLCGQSFQQSLGGLPDVSAVKVPVQKLQALVDTCTSALEPYSRFVGRNPDKAHALEALLQLPVDLWPAAVKAELNDLKSRVGDGMVVMSFGELSGRLKSAGPLSRDRVIGLARALQDLQLGMEPDVLAGVRPPKAEDKIALFAASPDEGSQREGAVYQAAAVTLDLACMVALADGDASAQELLTLTRYVDSWSHLSVVHRKRLKAHLRLGIEQPATLAGVKKKFEHLADNARRSIARFLAHLTQADGVVSPSEVKFLERTYRALGLDIKLVYADLHANDAPAPATAEVGSANLKPQGFSLDPARIAQLQKETAEVAALLANVFVEEGGQESAEVVTALPEEEAEQMQTGLLGLDASHSAFVRLLVTRSSWLRDELADAASDMELMLDGALEHINEAALDACDAPLTEGDDPIDINQEVLEALPV</sequence>
<protein>
    <submittedName>
        <fullName evidence="6">Tellurite resistance protein TerB</fullName>
    </submittedName>
</protein>
<keyword evidence="2" id="KW-0472">Membrane</keyword>
<dbReference type="Pfam" id="PF05099">
    <property type="entry name" value="TerB"/>
    <property type="match status" value="1"/>
</dbReference>
<dbReference type="EMBL" id="SDKK01000004">
    <property type="protein sequence ID" value="TYC60924.1"/>
    <property type="molecule type" value="Genomic_DNA"/>
</dbReference>
<gene>
    <name evidence="6" type="ORF">ETQ85_05910</name>
</gene>
<dbReference type="RefSeq" id="WP_148578126.1">
    <property type="nucleotide sequence ID" value="NZ_SDKK01000004.1"/>
</dbReference>
<feature type="domain" description="TerB-C" evidence="5">
    <location>
        <begin position="665"/>
        <end position="797"/>
    </location>
</feature>
<keyword evidence="2" id="KW-0812">Transmembrane</keyword>
<dbReference type="OrthoDB" id="227636at2"/>
<feature type="transmembrane region" description="Helical" evidence="2">
    <location>
        <begin position="29"/>
        <end position="47"/>
    </location>
</feature>
<feature type="domain" description="Co-chaperone DjlA N-terminal" evidence="3">
    <location>
        <begin position="541"/>
        <end position="642"/>
    </location>
</feature>
<dbReference type="InterPro" id="IPR029024">
    <property type="entry name" value="TerB-like"/>
</dbReference>
<evidence type="ECO:0000259" key="4">
    <source>
        <dbReference type="Pfam" id="PF13208"/>
    </source>
</evidence>
<comment type="caution">
    <text evidence="6">The sequence shown here is derived from an EMBL/GenBank/DDBJ whole genome shotgun (WGS) entry which is preliminary data.</text>
</comment>
<evidence type="ECO:0000313" key="6">
    <source>
        <dbReference type="EMBL" id="TYC60924.1"/>
    </source>
</evidence>
<evidence type="ECO:0000313" key="7">
    <source>
        <dbReference type="Proteomes" id="UP000389128"/>
    </source>
</evidence>
<dbReference type="Gene3D" id="1.10.3680.10">
    <property type="entry name" value="TerB-like"/>
    <property type="match status" value="1"/>
</dbReference>
<keyword evidence="7" id="KW-1185">Reference proteome</keyword>
<dbReference type="InterPro" id="IPR025266">
    <property type="entry name" value="TerB_N"/>
</dbReference>
<dbReference type="SUPFAM" id="SSF158682">
    <property type="entry name" value="TerB-like"/>
    <property type="match status" value="1"/>
</dbReference>
<dbReference type="AlphaFoldDB" id="A0A6C2D4V7"/>
<reference evidence="6 7" key="1">
    <citation type="submission" date="2019-01" db="EMBL/GenBank/DDBJ databases">
        <title>Zoogloea oleivorans genome sequencing and assembly.</title>
        <authorList>
            <person name="Tancsics A."/>
            <person name="Farkas M."/>
            <person name="Kriszt B."/>
            <person name="Maroti G."/>
            <person name="Horvath B."/>
        </authorList>
    </citation>
    <scope>NUCLEOTIDE SEQUENCE [LARGE SCALE GENOMIC DNA]</scope>
    <source>
        <strain evidence="6 7">Buc</strain>
    </source>
</reference>
<evidence type="ECO:0000256" key="1">
    <source>
        <dbReference type="SAM" id="MobiDB-lite"/>
    </source>
</evidence>
<keyword evidence="2" id="KW-1133">Transmembrane helix</keyword>
<evidence type="ECO:0000259" key="3">
    <source>
        <dbReference type="Pfam" id="PF05099"/>
    </source>
</evidence>
<feature type="transmembrane region" description="Helical" evidence="2">
    <location>
        <begin position="7"/>
        <end position="23"/>
    </location>
</feature>
<evidence type="ECO:0000256" key="2">
    <source>
        <dbReference type="SAM" id="Phobius"/>
    </source>
</evidence>
<evidence type="ECO:0000259" key="5">
    <source>
        <dbReference type="Pfam" id="PF15615"/>
    </source>
</evidence>
<dbReference type="InterPro" id="IPR028932">
    <property type="entry name" value="TerB-C"/>
</dbReference>
<feature type="domain" description="TerB N-terminal" evidence="4">
    <location>
        <begin position="127"/>
        <end position="333"/>
    </location>
</feature>
<dbReference type="Proteomes" id="UP000389128">
    <property type="component" value="Unassembled WGS sequence"/>
</dbReference>
<dbReference type="InterPro" id="IPR007791">
    <property type="entry name" value="DjlA_N"/>
</dbReference>
<organism evidence="6 7">
    <name type="scientific">Zoogloea oleivorans</name>
    <dbReference type="NCBI Taxonomy" id="1552750"/>
    <lineage>
        <taxon>Bacteria</taxon>
        <taxon>Pseudomonadati</taxon>
        <taxon>Pseudomonadota</taxon>
        <taxon>Betaproteobacteria</taxon>
        <taxon>Rhodocyclales</taxon>
        <taxon>Zoogloeaceae</taxon>
        <taxon>Zoogloea</taxon>
    </lineage>
</organism>
<proteinExistence type="predicted"/>